<evidence type="ECO:0000313" key="3">
    <source>
        <dbReference type="Proteomes" id="UP000228934"/>
    </source>
</evidence>
<keyword evidence="3" id="KW-1185">Reference proteome</keyword>
<evidence type="ECO:0000259" key="1">
    <source>
        <dbReference type="Pfam" id="PF17517"/>
    </source>
</evidence>
<gene>
    <name evidence="2" type="ORF">AB205_0147440</name>
</gene>
<accession>A0A2G9NCQ3</accession>
<organism evidence="2 3">
    <name type="scientific">Aquarana catesbeiana</name>
    <name type="common">American bullfrog</name>
    <name type="synonym">Rana catesbeiana</name>
    <dbReference type="NCBI Taxonomy" id="8400"/>
    <lineage>
        <taxon>Eukaryota</taxon>
        <taxon>Metazoa</taxon>
        <taxon>Chordata</taxon>
        <taxon>Craniata</taxon>
        <taxon>Vertebrata</taxon>
        <taxon>Euteleostomi</taxon>
        <taxon>Amphibia</taxon>
        <taxon>Batrachia</taxon>
        <taxon>Anura</taxon>
        <taxon>Neobatrachia</taxon>
        <taxon>Ranoidea</taxon>
        <taxon>Ranidae</taxon>
        <taxon>Aquarana</taxon>
    </lineage>
</organism>
<reference evidence="3" key="1">
    <citation type="journal article" date="2017" name="Nat. Commun.">
        <title>The North American bullfrog draft genome provides insight into hormonal regulation of long noncoding RNA.</title>
        <authorList>
            <person name="Hammond S.A."/>
            <person name="Warren R.L."/>
            <person name="Vandervalk B.P."/>
            <person name="Kucuk E."/>
            <person name="Khan H."/>
            <person name="Gibb E.A."/>
            <person name="Pandoh P."/>
            <person name="Kirk H."/>
            <person name="Zhao Y."/>
            <person name="Jones M."/>
            <person name="Mungall A.J."/>
            <person name="Coope R."/>
            <person name="Pleasance S."/>
            <person name="Moore R.A."/>
            <person name="Holt R.A."/>
            <person name="Round J.M."/>
            <person name="Ohora S."/>
            <person name="Walle B.V."/>
            <person name="Veldhoen N."/>
            <person name="Helbing C.C."/>
            <person name="Birol I."/>
        </authorList>
    </citation>
    <scope>NUCLEOTIDE SEQUENCE [LARGE SCALE GENOMIC DNA]</scope>
</reference>
<sequence length="390" mass="42721">MQNHDRNTGDPDLRLFITALSDATNVVIKVNKLSFRKSISLNKFEDATIDLPKTIQISGSGESSYSVIVTSNNPVSVVSQNFKEQSSDTASLYPTSELGNDYYVFTPPDGHLKEFAIIAKEPTKVTIYPTGSLTYQGKTYDKNSKLSIDLDPYDVFQFQSEDDLSGSRVVASKPVVVLSGHTCSLKLTKCNHVYEQLQPVFIWGTTFFIPPVSFQKEYDLVYVMAGTPNTKVTYQAGSKINNLDMKPGDVISIELDPGAPISINSTEGIQVMYYGAGGKTKDLDFDTNLMTVQDVLSFCTSFKATAPPNFSNRAVLVAKTSDVEKLTVDKASLNAINWQAIPGTEYSYGEYLLSSSKSYIFESSKSSFSLSILGISDLNYFGETAICLGA</sequence>
<dbReference type="PANTHER" id="PTHR46534">
    <property type="entry name" value="IGGFC_BINDING DOMAIN-CONTAINING PROTEIN"/>
    <property type="match status" value="1"/>
</dbReference>
<name>A0A2G9NCQ3_AQUCT</name>
<dbReference type="OrthoDB" id="5945029at2759"/>
<protein>
    <recommendedName>
        <fullName evidence="1">IgGFc-binding protein N-terminal domain-containing protein</fullName>
    </recommendedName>
</protein>
<evidence type="ECO:0000313" key="2">
    <source>
        <dbReference type="EMBL" id="PIN88462.1"/>
    </source>
</evidence>
<dbReference type="Proteomes" id="UP000228934">
    <property type="component" value="Unassembled WGS sequence"/>
</dbReference>
<dbReference type="EMBL" id="KV922920">
    <property type="protein sequence ID" value="PIN88462.1"/>
    <property type="molecule type" value="Genomic_DNA"/>
</dbReference>
<dbReference type="AlphaFoldDB" id="A0A2G9NCQ3"/>
<proteinExistence type="predicted"/>
<dbReference type="InterPro" id="IPR035234">
    <property type="entry name" value="IgGFc-bd_N"/>
</dbReference>
<feature type="domain" description="IgGFc-binding protein N-terminal" evidence="1">
    <location>
        <begin position="90"/>
        <end position="374"/>
    </location>
</feature>
<dbReference type="PANTHER" id="PTHR46534:SF2">
    <property type="entry name" value="VWFD DOMAIN-CONTAINING PROTEIN"/>
    <property type="match status" value="1"/>
</dbReference>
<dbReference type="Pfam" id="PF17517">
    <property type="entry name" value="IgGFc_binding"/>
    <property type="match status" value="1"/>
</dbReference>